<dbReference type="InterPro" id="IPR046346">
    <property type="entry name" value="Aminoacid_DH-like_N_sf"/>
</dbReference>
<evidence type="ECO:0000256" key="9">
    <source>
        <dbReference type="PIRSR" id="PIRSR000185-2"/>
    </source>
</evidence>
<evidence type="ECO:0000256" key="6">
    <source>
        <dbReference type="ARBA" id="ARBA00048577"/>
    </source>
</evidence>
<dbReference type="PANTHER" id="PTHR11606">
    <property type="entry name" value="GLUTAMATE DEHYDROGENASE"/>
    <property type="match status" value="1"/>
</dbReference>
<evidence type="ECO:0000313" key="13">
    <source>
        <dbReference type="EMBL" id="EGF84115.1"/>
    </source>
</evidence>
<dbReference type="SMART" id="SM00839">
    <property type="entry name" value="ELFV_dehydrog"/>
    <property type="match status" value="1"/>
</dbReference>
<accession>F4NVN3</accession>
<dbReference type="OMA" id="MIMGWMM"/>
<keyword evidence="4" id="KW-0496">Mitochondrion</keyword>
<evidence type="ECO:0000256" key="8">
    <source>
        <dbReference type="PIRSR" id="PIRSR000185-1"/>
    </source>
</evidence>
<dbReference type="Proteomes" id="UP000007241">
    <property type="component" value="Unassembled WGS sequence"/>
</dbReference>
<feature type="binding site" evidence="9">
    <location>
        <position position="132"/>
    </location>
    <ligand>
        <name>substrate</name>
    </ligand>
</feature>
<dbReference type="InterPro" id="IPR006096">
    <property type="entry name" value="Glu/Leu/Phe/Val/Trp_DH_C"/>
</dbReference>
<reference evidence="13 14" key="1">
    <citation type="submission" date="2009-12" db="EMBL/GenBank/DDBJ databases">
        <title>The draft genome of Batrachochytrium dendrobatidis.</title>
        <authorList>
            <consortium name="US DOE Joint Genome Institute (JGI-PGF)"/>
            <person name="Kuo A."/>
            <person name="Salamov A."/>
            <person name="Schmutz J."/>
            <person name="Lucas S."/>
            <person name="Pitluck S."/>
            <person name="Rosenblum E."/>
            <person name="Stajich J."/>
            <person name="Eisen M."/>
            <person name="Grigoriev I.V."/>
        </authorList>
    </citation>
    <scope>NUCLEOTIDE SEQUENCE [LARGE SCALE GENOMIC DNA]</scope>
    <source>
        <strain evidence="14">JAM81 / FGSC 10211</strain>
    </source>
</reference>
<feature type="domain" description="Glutamate/phenylalanine/leucine/valine/L-tryptophan dehydrogenase C-terminal" evidence="12">
    <location>
        <begin position="225"/>
        <end position="504"/>
    </location>
</feature>
<dbReference type="FunFam" id="3.40.50.720:FF:000100">
    <property type="entry name" value="Glutamate dehydrogenase 1, mitochondrial"/>
    <property type="match status" value="1"/>
</dbReference>
<feature type="binding site" evidence="9">
    <location>
        <position position="232"/>
    </location>
    <ligand>
        <name>NAD(+)</name>
        <dbReference type="ChEBI" id="CHEBI:57540"/>
    </ligand>
</feature>
<feature type="binding site" evidence="9">
    <location>
        <position position="271"/>
    </location>
    <ligand>
        <name>NAD(+)</name>
        <dbReference type="ChEBI" id="CHEBI:57540"/>
    </ligand>
</feature>
<evidence type="ECO:0000256" key="5">
    <source>
        <dbReference type="ARBA" id="ARBA00047867"/>
    </source>
</evidence>
<evidence type="ECO:0000256" key="11">
    <source>
        <dbReference type="RuleBase" id="RU004417"/>
    </source>
</evidence>
<keyword evidence="14" id="KW-1185">Reference proteome</keyword>
<dbReference type="InterPro" id="IPR006095">
    <property type="entry name" value="Glu/Leu/Phe/Val/Trp_DH"/>
</dbReference>
<dbReference type="FunCoup" id="F4NVN3">
    <property type="interactions" value="210"/>
</dbReference>
<keyword evidence="3 7" id="KW-0560">Oxidoreductase</keyword>
<dbReference type="GeneID" id="18240323"/>
<dbReference type="InParanoid" id="F4NVN3"/>
<evidence type="ECO:0000256" key="7">
    <source>
        <dbReference type="PIRNR" id="PIRNR000185"/>
    </source>
</evidence>
<gene>
    <name evidence="13" type="ORF">BATDEDRAFT_34107</name>
</gene>
<dbReference type="GO" id="GO:0000166">
    <property type="term" value="F:nucleotide binding"/>
    <property type="evidence" value="ECO:0007669"/>
    <property type="project" value="UniProtKB-KW"/>
</dbReference>
<organism evidence="13 14">
    <name type="scientific">Batrachochytrium dendrobatidis (strain JAM81 / FGSC 10211)</name>
    <name type="common">Frog chytrid fungus</name>
    <dbReference type="NCBI Taxonomy" id="684364"/>
    <lineage>
        <taxon>Eukaryota</taxon>
        <taxon>Fungi</taxon>
        <taxon>Fungi incertae sedis</taxon>
        <taxon>Chytridiomycota</taxon>
        <taxon>Chytridiomycota incertae sedis</taxon>
        <taxon>Chytridiomycetes</taxon>
        <taxon>Rhizophydiales</taxon>
        <taxon>Rhizophydiales incertae sedis</taxon>
        <taxon>Batrachochytrium</taxon>
    </lineage>
</organism>
<dbReference type="HOGENOM" id="CLU_025763_1_0_1"/>
<dbReference type="GO" id="GO:0005739">
    <property type="term" value="C:mitochondrion"/>
    <property type="evidence" value="ECO:0000318"/>
    <property type="project" value="GO_Central"/>
</dbReference>
<dbReference type="InterPro" id="IPR014362">
    <property type="entry name" value="Glu_DH"/>
</dbReference>
<dbReference type="CDD" id="cd01076">
    <property type="entry name" value="NAD_bind_1_Glu_DH"/>
    <property type="match status" value="1"/>
</dbReference>
<dbReference type="Gene3D" id="3.40.50.720">
    <property type="entry name" value="NAD(P)-binding Rossmann-like Domain"/>
    <property type="match status" value="1"/>
</dbReference>
<comment type="similarity">
    <text evidence="2 7 11">Belongs to the Glu/Leu/Phe/Val dehydrogenases family.</text>
</comment>
<evidence type="ECO:0000259" key="12">
    <source>
        <dbReference type="SMART" id="SM00839"/>
    </source>
</evidence>
<evidence type="ECO:0000256" key="3">
    <source>
        <dbReference type="ARBA" id="ARBA00023002"/>
    </source>
</evidence>
<dbReference type="GO" id="GO:0006538">
    <property type="term" value="P:L-glutamate catabolic process"/>
    <property type="evidence" value="ECO:0000318"/>
    <property type="project" value="GO_Central"/>
</dbReference>
<evidence type="ECO:0000313" key="14">
    <source>
        <dbReference type="Proteomes" id="UP000007241"/>
    </source>
</evidence>
<dbReference type="SUPFAM" id="SSF51735">
    <property type="entry name" value="NAD(P)-binding Rossmann-fold domains"/>
    <property type="match status" value="1"/>
</dbReference>
<dbReference type="Gene3D" id="3.40.50.10860">
    <property type="entry name" value="Leucine Dehydrogenase, chain A, domain 1"/>
    <property type="match status" value="1"/>
</dbReference>
<comment type="subcellular location">
    <subcellularLocation>
        <location evidence="1">Mitochondrion</location>
    </subcellularLocation>
</comment>
<dbReference type="PIRSF" id="PIRSF000185">
    <property type="entry name" value="Glu_DH"/>
    <property type="match status" value="1"/>
</dbReference>
<name>F4NVN3_BATDJ</name>
<dbReference type="AlphaFoldDB" id="F4NVN3"/>
<dbReference type="STRING" id="684364.F4NVN3"/>
<evidence type="ECO:0000256" key="1">
    <source>
        <dbReference type="ARBA" id="ARBA00004173"/>
    </source>
</evidence>
<dbReference type="InterPro" id="IPR036291">
    <property type="entry name" value="NAD(P)-bd_dom_sf"/>
</dbReference>
<feature type="binding site" evidence="9">
    <location>
        <position position="400"/>
    </location>
    <ligand>
        <name>substrate</name>
    </ligand>
</feature>
<evidence type="ECO:0000256" key="10">
    <source>
        <dbReference type="PIRSR" id="PIRSR000185-3"/>
    </source>
</evidence>
<dbReference type="OrthoDB" id="5548606at2759"/>
<dbReference type="EMBL" id="GL882879">
    <property type="protein sequence ID" value="EGF84115.1"/>
    <property type="molecule type" value="Genomic_DNA"/>
</dbReference>
<dbReference type="SUPFAM" id="SSF53223">
    <property type="entry name" value="Aminoacid dehydrogenase-like, N-terminal domain"/>
    <property type="match status" value="1"/>
</dbReference>
<dbReference type="Pfam" id="PF02812">
    <property type="entry name" value="ELFV_dehydrog_N"/>
    <property type="match status" value="1"/>
</dbReference>
<keyword evidence="9" id="KW-0547">Nucleotide-binding</keyword>
<dbReference type="PROSITE" id="PS00074">
    <property type="entry name" value="GLFV_DEHYDROGENASE"/>
    <property type="match status" value="1"/>
</dbReference>
<dbReference type="InterPro" id="IPR033524">
    <property type="entry name" value="Glu/Leu/Phe/Val_DH_AS"/>
</dbReference>
<dbReference type="InterPro" id="IPR033922">
    <property type="entry name" value="NAD_bind_Glu_DH"/>
</dbReference>
<keyword evidence="9" id="KW-0520">NAD</keyword>
<sequence length="509" mass="55372">MFHAALVRRCVPFATKSWATPLAIASSSLRLNHSSATGEPNFLQSVEIFFERAAKHSNVSKEALAHIKRTDGILSVTFPIELPDGTTEIVQGYRAQHSRHRTPVKGKSSGIRYSADVDLQEVEALASLMTYKNAVVDVPFGGAKGGVKIDPLKYDERTIERITRRFTLELCQKNFIGPGIDVPAPDMGTSGREMSWIFDTYRQFNPSDVNAAACVTGKPISQGGVRGRTEATGLGVFFGIREFLGFKEIQQQTGLSGKIEDLSVVVQGFGNVGYWAARFLSSHGAKIIGVAEYNGGIYNENGLDIEALLSHRNATKTFEGFAGGSFVKDSVSLLEKECDLLVPAALEQQIHLGNASKIKAKIVAEAANGPITPAGHDVLIQRGIPVLPDLLMNAGGVTVSYFEWLKNLSHVRFGRMNKRWDEQGKSKLLNLVEEVAGRQLSVTERRQVTTGAEEHDLVYSGLEDTMIVACAETHTTALKKGIDHRTAAFSNAIAKIAATYEGSGMIFMK</sequence>
<dbReference type="RefSeq" id="XP_006675751.1">
    <property type="nucleotide sequence ID" value="XM_006675688.1"/>
</dbReference>
<dbReference type="PRINTS" id="PR00082">
    <property type="entry name" value="GLFDHDRGNASE"/>
</dbReference>
<proteinExistence type="inferred from homology"/>
<feature type="site" description="Important for catalysis" evidence="10">
    <location>
        <position position="186"/>
    </location>
</feature>
<dbReference type="InterPro" id="IPR006097">
    <property type="entry name" value="Glu/Leu/Phe/Val/Trp_DH_dimer"/>
</dbReference>
<dbReference type="Pfam" id="PF00208">
    <property type="entry name" value="ELFV_dehydrog"/>
    <property type="match status" value="1"/>
</dbReference>
<comment type="catalytic activity">
    <reaction evidence="6">
        <text>L-glutamate + NADP(+) + H2O = 2-oxoglutarate + NH4(+) + NADPH + H(+)</text>
        <dbReference type="Rhea" id="RHEA:11612"/>
        <dbReference type="ChEBI" id="CHEBI:15377"/>
        <dbReference type="ChEBI" id="CHEBI:15378"/>
        <dbReference type="ChEBI" id="CHEBI:16810"/>
        <dbReference type="ChEBI" id="CHEBI:28938"/>
        <dbReference type="ChEBI" id="CHEBI:29985"/>
        <dbReference type="ChEBI" id="CHEBI:57783"/>
        <dbReference type="ChEBI" id="CHEBI:58349"/>
        <dbReference type="EC" id="1.4.1.3"/>
    </reaction>
</comment>
<dbReference type="GO" id="GO:0004352">
    <property type="term" value="F:glutamate dehydrogenase (NAD+) activity"/>
    <property type="evidence" value="ECO:0000318"/>
    <property type="project" value="GO_Central"/>
</dbReference>
<protein>
    <recommendedName>
        <fullName evidence="7">Glutamate dehydrogenase</fullName>
    </recommendedName>
</protein>
<evidence type="ECO:0000256" key="2">
    <source>
        <dbReference type="ARBA" id="ARBA00006382"/>
    </source>
</evidence>
<dbReference type="PANTHER" id="PTHR11606:SF13">
    <property type="entry name" value="GLUTAMATE DEHYDROGENASE 1, MITOCHONDRIAL"/>
    <property type="match status" value="1"/>
</dbReference>
<comment type="catalytic activity">
    <reaction evidence="5">
        <text>L-glutamate + NAD(+) + H2O = 2-oxoglutarate + NH4(+) + NADH + H(+)</text>
        <dbReference type="Rhea" id="RHEA:15133"/>
        <dbReference type="ChEBI" id="CHEBI:15377"/>
        <dbReference type="ChEBI" id="CHEBI:15378"/>
        <dbReference type="ChEBI" id="CHEBI:16810"/>
        <dbReference type="ChEBI" id="CHEBI:28938"/>
        <dbReference type="ChEBI" id="CHEBI:29985"/>
        <dbReference type="ChEBI" id="CHEBI:57540"/>
        <dbReference type="ChEBI" id="CHEBI:57945"/>
        <dbReference type="EC" id="1.4.1.3"/>
    </reaction>
</comment>
<evidence type="ECO:0000256" key="4">
    <source>
        <dbReference type="ARBA" id="ARBA00023128"/>
    </source>
</evidence>
<feature type="active site" description="Proton donor" evidence="8">
    <location>
        <position position="144"/>
    </location>
</feature>
<feature type="binding site" evidence="9">
    <location>
        <position position="105"/>
    </location>
    <ligand>
        <name>substrate</name>
    </ligand>
</feature>